<evidence type="ECO:0000313" key="2">
    <source>
        <dbReference type="Proteomes" id="UP000828048"/>
    </source>
</evidence>
<comment type="caution">
    <text evidence="1">The sequence shown here is derived from an EMBL/GenBank/DDBJ whole genome shotgun (WGS) entry which is preliminary data.</text>
</comment>
<protein>
    <submittedName>
        <fullName evidence="1">Uncharacterized protein</fullName>
    </submittedName>
</protein>
<proteinExistence type="predicted"/>
<evidence type="ECO:0000313" key="1">
    <source>
        <dbReference type="EMBL" id="KAH7860928.1"/>
    </source>
</evidence>
<gene>
    <name evidence="1" type="ORF">Vadar_019653</name>
</gene>
<name>A0ACB7Z6G3_9ERIC</name>
<sequence length="140" mass="16112">MAKVASIIVQGAWCWLRTRNLAIQSILAESPSDLIPMPHMADSIRWMAHPSGNYTVASAWNTIRQRFLVVPWWKIAWGINNVPRCSFSFWLAAQFRLNTRDRLRSWGMLVDDSCCLCSSDNESHHHLFFECLFSLTVGKL</sequence>
<accession>A0ACB7Z6G3</accession>
<dbReference type="EMBL" id="CM037154">
    <property type="protein sequence ID" value="KAH7860928.1"/>
    <property type="molecule type" value="Genomic_DNA"/>
</dbReference>
<reference evidence="1 2" key="1">
    <citation type="journal article" date="2021" name="Hortic Res">
        <title>High-quality reference genome and annotation aids understanding of berry development for evergreen blueberry (Vaccinium darrowii).</title>
        <authorList>
            <person name="Yu J."/>
            <person name="Hulse-Kemp A.M."/>
            <person name="Babiker E."/>
            <person name="Staton M."/>
        </authorList>
    </citation>
    <scope>NUCLEOTIDE SEQUENCE [LARGE SCALE GENOMIC DNA]</scope>
    <source>
        <strain evidence="2">cv. NJ 8807/NJ 8810</strain>
        <tissue evidence="1">Young leaf</tissue>
    </source>
</reference>
<dbReference type="Proteomes" id="UP000828048">
    <property type="component" value="Chromosome 4"/>
</dbReference>
<organism evidence="1 2">
    <name type="scientific">Vaccinium darrowii</name>
    <dbReference type="NCBI Taxonomy" id="229202"/>
    <lineage>
        <taxon>Eukaryota</taxon>
        <taxon>Viridiplantae</taxon>
        <taxon>Streptophyta</taxon>
        <taxon>Embryophyta</taxon>
        <taxon>Tracheophyta</taxon>
        <taxon>Spermatophyta</taxon>
        <taxon>Magnoliopsida</taxon>
        <taxon>eudicotyledons</taxon>
        <taxon>Gunneridae</taxon>
        <taxon>Pentapetalae</taxon>
        <taxon>asterids</taxon>
        <taxon>Ericales</taxon>
        <taxon>Ericaceae</taxon>
        <taxon>Vaccinioideae</taxon>
        <taxon>Vaccinieae</taxon>
        <taxon>Vaccinium</taxon>
    </lineage>
</organism>
<keyword evidence="2" id="KW-1185">Reference proteome</keyword>